<keyword evidence="3" id="KW-1185">Reference proteome</keyword>
<dbReference type="RefSeq" id="WP_017620662.1">
    <property type="nucleotide sequence ID" value="NZ_ANBG01000344.1"/>
</dbReference>
<dbReference type="OrthoDB" id="22151at2"/>
<reference evidence="2 3" key="1">
    <citation type="submission" date="2017-08" db="EMBL/GenBank/DDBJ databases">
        <title>The complete genome sequence of Nocardiopsis gilva YIM 90087.</title>
        <authorList>
            <person name="Yin M."/>
            <person name="Tang S."/>
        </authorList>
    </citation>
    <scope>NUCLEOTIDE SEQUENCE [LARGE SCALE GENOMIC DNA]</scope>
    <source>
        <strain evidence="2 3">YIM 90087</strain>
    </source>
</reference>
<organism evidence="2 3">
    <name type="scientific">Nocardiopsis gilva YIM 90087</name>
    <dbReference type="NCBI Taxonomy" id="1235441"/>
    <lineage>
        <taxon>Bacteria</taxon>
        <taxon>Bacillati</taxon>
        <taxon>Actinomycetota</taxon>
        <taxon>Actinomycetes</taxon>
        <taxon>Streptosporangiales</taxon>
        <taxon>Nocardiopsidaceae</taxon>
        <taxon>Nocardiopsis</taxon>
    </lineage>
</organism>
<keyword evidence="2" id="KW-0489">Methyltransferase</keyword>
<dbReference type="CDD" id="cd02440">
    <property type="entry name" value="AdoMet_MTases"/>
    <property type="match status" value="1"/>
</dbReference>
<proteinExistence type="predicted"/>
<protein>
    <submittedName>
        <fullName evidence="2">SAM-dependent methyltransferase</fullName>
    </submittedName>
</protein>
<dbReference type="AlphaFoldDB" id="A0A223S1R4"/>
<evidence type="ECO:0000313" key="2">
    <source>
        <dbReference type="EMBL" id="ASU82044.1"/>
    </source>
</evidence>
<feature type="domain" description="Methyltransferase" evidence="1">
    <location>
        <begin position="60"/>
        <end position="151"/>
    </location>
</feature>
<dbReference type="KEGG" id="ngv:CDO52_03930"/>
<dbReference type="Gene3D" id="3.40.50.150">
    <property type="entry name" value="Vaccinia Virus protein VP39"/>
    <property type="match status" value="1"/>
</dbReference>
<dbReference type="Pfam" id="PF13649">
    <property type="entry name" value="Methyltransf_25"/>
    <property type="match status" value="1"/>
</dbReference>
<evidence type="ECO:0000259" key="1">
    <source>
        <dbReference type="Pfam" id="PF13649"/>
    </source>
</evidence>
<dbReference type="SUPFAM" id="SSF53335">
    <property type="entry name" value="S-adenosyl-L-methionine-dependent methyltransferases"/>
    <property type="match status" value="1"/>
</dbReference>
<name>A0A223S1R4_9ACTN</name>
<evidence type="ECO:0000313" key="3">
    <source>
        <dbReference type="Proteomes" id="UP000215005"/>
    </source>
</evidence>
<sequence>MNHTVLPSKTTTPAGYWDRYGTGLAEEESHEEALKNAFGWCQYDGHGPGDELLGRPTTALELGFGRGNAVAALALQGISATGVDVSGVQHENAAQRWRHVPGAEFVCAEALDYLSNTTRRWDAIYSIWGAAWFTDPALLLPLGFDHLEPGGRLAFSSAPPVPGAYGPQGMYGAGFRGRPVWLYRWSYEPDDWTDILTRHGFTGVDARIHPAPNPDLLGTLIVAARRPLE</sequence>
<dbReference type="GO" id="GO:0032259">
    <property type="term" value="P:methylation"/>
    <property type="evidence" value="ECO:0007669"/>
    <property type="project" value="UniProtKB-KW"/>
</dbReference>
<dbReference type="EMBL" id="CP022753">
    <property type="protein sequence ID" value="ASU82044.1"/>
    <property type="molecule type" value="Genomic_DNA"/>
</dbReference>
<dbReference type="InterPro" id="IPR041698">
    <property type="entry name" value="Methyltransf_25"/>
</dbReference>
<gene>
    <name evidence="2" type="ORF">CDO52_03930</name>
</gene>
<dbReference type="Proteomes" id="UP000215005">
    <property type="component" value="Chromosome"/>
</dbReference>
<dbReference type="GO" id="GO:0008168">
    <property type="term" value="F:methyltransferase activity"/>
    <property type="evidence" value="ECO:0007669"/>
    <property type="project" value="UniProtKB-KW"/>
</dbReference>
<accession>A0A223S1R4</accession>
<keyword evidence="2" id="KW-0808">Transferase</keyword>
<dbReference type="InterPro" id="IPR029063">
    <property type="entry name" value="SAM-dependent_MTases_sf"/>
</dbReference>